<dbReference type="STRING" id="97972.A0A2V1CZR8"/>
<feature type="region of interest" description="Disordered" evidence="1">
    <location>
        <begin position="463"/>
        <end position="491"/>
    </location>
</feature>
<gene>
    <name evidence="2" type="ORF">DM02DRAFT_664211</name>
</gene>
<accession>A0A2V1CZR8</accession>
<evidence type="ECO:0000256" key="1">
    <source>
        <dbReference type="SAM" id="MobiDB-lite"/>
    </source>
</evidence>
<proteinExistence type="predicted"/>
<sequence length="912" mass="102111">MVQEAQRAVVMKWDFQSSNHVTASQHARPEAASQSIPRCCGPNTEPDTVPSANSVSNTWIITTPGLEMLSMPKDSDSFAFCGDHHVWAFPGSPCTCLYNIFTHVYCQRFFATGAQSSYFEVTPGPSGNAAVDPPALQGNAPKAALSREALLHELINMELESSRRALEAGLADCQGAPVATEVDPWLDATRWQQLFKGAPLLNVARLGHMTAPASEPDLCVLTESVDRLVDQAHAAACDDRVGFDQFRINSFVNDDTSQGIEYGETVNPRVKADRQRQREERKATMAEEKIKEGIRSQADPWLELTGWIPHLQGIPRASLLRATQPVGGEIDAYGREEVAFDDTGLRGVCKAMERLIRKAFDSSRAEVVGRLTLEIIERREAGAASNERPFYARHRVSTIKKYSRKLPLTPPHLAERPPFYDPSRIKSSPNYVAQDELFALAEPFQPPAAFMVDEIEQLRQQLRDEQRRREEAETRAAAEQHLREEEQRRREEAEAITLPTTLEEFLQICYKMSLTLKVATSQNPLAGFTHAESSHGMNFRASEQEETWAELSASPAFTTSRVFPSTTQLDYVRSHIDPIDSEDKLRDFAREAAEKLVQMFVAEVVKDSNLRMKLGLRGRMSFQSHTNLRHSSDTKVTEAMQHMSISDASTQAENGDKGKRRHNQKKAASAQSESSRPQRGKGGGRADQFCIYRDNDGQSIPAVAIEYKAPHKLTREEIAAGLSGEIVPDRDVINKEGDSLESSSKWLLAAVVTQCFSYMINRGVQYGYIFTGDAIVFLHIPNDPTTVYYYVSVPEVDVQEDDEHRLHRTAVAQVSTFVIRALAAEPPPQEWHQATLALDTWAVEYMDVLKNIPETDRQKTRETFSYRPSRWIPTARSRVKTRSQCLLIGDRAHVPHNHDGDSGDGYEGRICA</sequence>
<feature type="compositionally biased region" description="Low complexity" evidence="1">
    <location>
        <begin position="666"/>
        <end position="675"/>
    </location>
</feature>
<evidence type="ECO:0000313" key="2">
    <source>
        <dbReference type="EMBL" id="PVH91236.1"/>
    </source>
</evidence>
<dbReference type="Proteomes" id="UP000244855">
    <property type="component" value="Unassembled WGS sequence"/>
</dbReference>
<keyword evidence="3" id="KW-1185">Reference proteome</keyword>
<dbReference type="AlphaFoldDB" id="A0A2V1CZR8"/>
<dbReference type="OrthoDB" id="2156052at2759"/>
<organism evidence="2 3">
    <name type="scientific">Periconia macrospinosa</name>
    <dbReference type="NCBI Taxonomy" id="97972"/>
    <lineage>
        <taxon>Eukaryota</taxon>
        <taxon>Fungi</taxon>
        <taxon>Dikarya</taxon>
        <taxon>Ascomycota</taxon>
        <taxon>Pezizomycotina</taxon>
        <taxon>Dothideomycetes</taxon>
        <taxon>Pleosporomycetidae</taxon>
        <taxon>Pleosporales</taxon>
        <taxon>Massarineae</taxon>
        <taxon>Periconiaceae</taxon>
        <taxon>Periconia</taxon>
    </lineage>
</organism>
<dbReference type="EMBL" id="KZ805918">
    <property type="protein sequence ID" value="PVH91236.1"/>
    <property type="molecule type" value="Genomic_DNA"/>
</dbReference>
<protein>
    <submittedName>
        <fullName evidence="2">Uncharacterized protein</fullName>
    </submittedName>
</protein>
<feature type="region of interest" description="Disordered" evidence="1">
    <location>
        <begin position="647"/>
        <end position="688"/>
    </location>
</feature>
<evidence type="ECO:0000313" key="3">
    <source>
        <dbReference type="Proteomes" id="UP000244855"/>
    </source>
</evidence>
<name>A0A2V1CZR8_9PLEO</name>
<feature type="region of interest" description="Disordered" evidence="1">
    <location>
        <begin position="24"/>
        <end position="53"/>
    </location>
</feature>
<reference evidence="2 3" key="1">
    <citation type="journal article" date="2018" name="Sci. Rep.">
        <title>Comparative genomics provides insights into the lifestyle and reveals functional heterogeneity of dark septate endophytic fungi.</title>
        <authorList>
            <person name="Knapp D.G."/>
            <person name="Nemeth J.B."/>
            <person name="Barry K."/>
            <person name="Hainaut M."/>
            <person name="Henrissat B."/>
            <person name="Johnson J."/>
            <person name="Kuo A."/>
            <person name="Lim J.H.P."/>
            <person name="Lipzen A."/>
            <person name="Nolan M."/>
            <person name="Ohm R.A."/>
            <person name="Tamas L."/>
            <person name="Grigoriev I.V."/>
            <person name="Spatafora J.W."/>
            <person name="Nagy L.G."/>
            <person name="Kovacs G.M."/>
        </authorList>
    </citation>
    <scope>NUCLEOTIDE SEQUENCE [LARGE SCALE GENOMIC DNA]</scope>
    <source>
        <strain evidence="2 3">DSE2036</strain>
    </source>
</reference>